<comment type="caution">
    <text evidence="1">The sequence shown here is derived from an EMBL/GenBank/DDBJ whole genome shotgun (WGS) entry which is preliminary data.</text>
</comment>
<dbReference type="Proteomes" id="UP000238322">
    <property type="component" value="Unassembled WGS sequence"/>
</dbReference>
<dbReference type="EMBL" id="PUHY01000015">
    <property type="protein sequence ID" value="PQO29832.1"/>
    <property type="molecule type" value="Genomic_DNA"/>
</dbReference>
<evidence type="ECO:0000313" key="2">
    <source>
        <dbReference type="Proteomes" id="UP000238322"/>
    </source>
</evidence>
<sequence>MLKLWNFGELSAASGSYVPLLKLLSDKDLVQQLGCLPSGRFGEACPLYDVYLLFRTPSVSLHLNPGLASKAQRVFFRARIELLVKSRRFIQ</sequence>
<gene>
    <name evidence="1" type="ORF">C5Y83_27710</name>
</gene>
<accession>A0A2S8FCH1</accession>
<reference evidence="1 2" key="1">
    <citation type="submission" date="2018-02" db="EMBL/GenBank/DDBJ databases">
        <title>Comparative genomes isolates from brazilian mangrove.</title>
        <authorList>
            <person name="Araujo J.E."/>
            <person name="Taketani R.G."/>
            <person name="Silva M.C.P."/>
            <person name="Loureco M.V."/>
            <person name="Andreote F.D."/>
        </authorList>
    </citation>
    <scope>NUCLEOTIDE SEQUENCE [LARGE SCALE GENOMIC DNA]</scope>
    <source>
        <strain evidence="1 2">Hex-1 MGV</strain>
    </source>
</reference>
<evidence type="ECO:0000313" key="1">
    <source>
        <dbReference type="EMBL" id="PQO29832.1"/>
    </source>
</evidence>
<dbReference type="AlphaFoldDB" id="A0A2S8FCH1"/>
<protein>
    <submittedName>
        <fullName evidence="1">Uncharacterized protein</fullName>
    </submittedName>
</protein>
<name>A0A2S8FCH1_9BACT</name>
<organism evidence="1 2">
    <name type="scientific">Blastopirellula marina</name>
    <dbReference type="NCBI Taxonomy" id="124"/>
    <lineage>
        <taxon>Bacteria</taxon>
        <taxon>Pseudomonadati</taxon>
        <taxon>Planctomycetota</taxon>
        <taxon>Planctomycetia</taxon>
        <taxon>Pirellulales</taxon>
        <taxon>Pirellulaceae</taxon>
        <taxon>Blastopirellula</taxon>
    </lineage>
</organism>
<proteinExistence type="predicted"/>